<evidence type="ECO:0000313" key="2">
    <source>
        <dbReference type="Proteomes" id="UP000248790"/>
    </source>
</evidence>
<dbReference type="AlphaFoldDB" id="A0A327WQB3"/>
<dbReference type="EMBL" id="QLMC01000005">
    <property type="protein sequence ID" value="RAJ94136.1"/>
    <property type="molecule type" value="Genomic_DNA"/>
</dbReference>
<dbReference type="OrthoDB" id="1030126at2"/>
<name>A0A327WQB3_LARAB</name>
<accession>A0A327WQB3</accession>
<dbReference type="Proteomes" id="UP000248790">
    <property type="component" value="Unassembled WGS sequence"/>
</dbReference>
<comment type="caution">
    <text evidence="1">The sequence shown here is derived from an EMBL/GenBank/DDBJ whole genome shotgun (WGS) entry which is preliminary data.</text>
</comment>
<gene>
    <name evidence="1" type="ORF">LX87_04020</name>
</gene>
<organism evidence="1 2">
    <name type="scientific">Larkinella arboricola</name>
    <dbReference type="NCBI Taxonomy" id="643671"/>
    <lineage>
        <taxon>Bacteria</taxon>
        <taxon>Pseudomonadati</taxon>
        <taxon>Bacteroidota</taxon>
        <taxon>Cytophagia</taxon>
        <taxon>Cytophagales</taxon>
        <taxon>Spirosomataceae</taxon>
        <taxon>Larkinella</taxon>
    </lineage>
</organism>
<reference evidence="1 2" key="1">
    <citation type="submission" date="2018-06" db="EMBL/GenBank/DDBJ databases">
        <title>Genomic Encyclopedia of Archaeal and Bacterial Type Strains, Phase II (KMG-II): from individual species to whole genera.</title>
        <authorList>
            <person name="Goeker M."/>
        </authorList>
    </citation>
    <scope>NUCLEOTIDE SEQUENCE [LARGE SCALE GENOMIC DNA]</scope>
    <source>
        <strain evidence="1 2">DSM 21851</strain>
    </source>
</reference>
<keyword evidence="2" id="KW-1185">Reference proteome</keyword>
<proteinExistence type="predicted"/>
<protein>
    <submittedName>
        <fullName evidence="1">Uncharacterized protein</fullName>
    </submittedName>
</protein>
<evidence type="ECO:0000313" key="1">
    <source>
        <dbReference type="EMBL" id="RAJ94136.1"/>
    </source>
</evidence>
<sequence>MNEAMDKELRDRYSRIGRIICQYYSAAPWPFEPTDKDYREWLKELCPNEYTFYKKLGFPACQAVNAFRQHWLERRGYYLKDYLRMHLNPQDYAIYFQRPFFYEEPNFTA</sequence>
<dbReference type="RefSeq" id="WP_111630054.1">
    <property type="nucleotide sequence ID" value="NZ_QLMC01000005.1"/>
</dbReference>